<dbReference type="InterPro" id="IPR004853">
    <property type="entry name" value="Sugar_P_trans_dom"/>
</dbReference>
<dbReference type="PANTHER" id="PTHR11132">
    <property type="entry name" value="SOLUTE CARRIER FAMILY 35"/>
    <property type="match status" value="1"/>
</dbReference>
<dbReference type="InterPro" id="IPR037185">
    <property type="entry name" value="EmrE-like"/>
</dbReference>
<feature type="transmembrane region" description="Helical" evidence="5">
    <location>
        <begin position="305"/>
        <end position="322"/>
    </location>
</feature>
<feature type="transmembrane region" description="Helical" evidence="5">
    <location>
        <begin position="94"/>
        <end position="118"/>
    </location>
</feature>
<dbReference type="GO" id="GO:0016020">
    <property type="term" value="C:membrane"/>
    <property type="evidence" value="ECO:0007669"/>
    <property type="project" value="UniProtKB-SubCell"/>
</dbReference>
<sequence length="358" mass="39854">MRKTPNKHTYLCAQLKTGNNMIPSRFHFSLHIVLICLFWYSVSSASSIVNKITLQQYPYPTTLALSSLISVSFYSVFLLKYWKIGINSGSLNKHYLLWYIVPLSFGKALAAGSAYYGLWKVPVSYAHTIKATMPLFAVLMARVLLGEKQRARVYLSLLPIVLGVTIASVTEVSFNLAGLLSSLLSTFVYSGLNVVVKKILKDTDMHPLHLLSVNSQLAAIFLFPYWVFKDAFALHYVIASGEPGAIDSHFLILLTASGVLSFAQNLCAFTLIHKLTALSYAVSNATKRVTVIGTSLVTLRNPVTPANLFGMLLSILGVFLYNRAKNGESKRKVLPVLSDNQIYREFLPETPFLHQHQR</sequence>
<dbReference type="Proteomes" id="UP000095287">
    <property type="component" value="Unplaced"/>
</dbReference>
<feature type="domain" description="Sugar phosphate transporter" evidence="6">
    <location>
        <begin position="31"/>
        <end position="322"/>
    </location>
</feature>
<evidence type="ECO:0000313" key="8">
    <source>
        <dbReference type="WBParaSite" id="L893_g23691.t1"/>
    </source>
</evidence>
<keyword evidence="2 5" id="KW-0812">Transmembrane</keyword>
<dbReference type="Pfam" id="PF03151">
    <property type="entry name" value="TPT"/>
    <property type="match status" value="1"/>
</dbReference>
<evidence type="ECO:0000256" key="2">
    <source>
        <dbReference type="ARBA" id="ARBA00022692"/>
    </source>
</evidence>
<evidence type="ECO:0000256" key="4">
    <source>
        <dbReference type="ARBA" id="ARBA00023136"/>
    </source>
</evidence>
<dbReference type="WBParaSite" id="L893_g23691.t1">
    <property type="protein sequence ID" value="L893_g23691.t1"/>
    <property type="gene ID" value="L893_g23691"/>
</dbReference>
<organism evidence="7 8">
    <name type="scientific">Steinernema glaseri</name>
    <dbReference type="NCBI Taxonomy" id="37863"/>
    <lineage>
        <taxon>Eukaryota</taxon>
        <taxon>Metazoa</taxon>
        <taxon>Ecdysozoa</taxon>
        <taxon>Nematoda</taxon>
        <taxon>Chromadorea</taxon>
        <taxon>Rhabditida</taxon>
        <taxon>Tylenchina</taxon>
        <taxon>Panagrolaimomorpha</taxon>
        <taxon>Strongyloidoidea</taxon>
        <taxon>Steinernematidae</taxon>
        <taxon>Steinernema</taxon>
    </lineage>
</organism>
<feature type="transmembrane region" description="Helical" evidence="5">
    <location>
        <begin position="176"/>
        <end position="196"/>
    </location>
</feature>
<keyword evidence="4 5" id="KW-0472">Membrane</keyword>
<evidence type="ECO:0000256" key="5">
    <source>
        <dbReference type="SAM" id="Phobius"/>
    </source>
</evidence>
<feature type="transmembrane region" description="Helical" evidence="5">
    <location>
        <begin position="62"/>
        <end position="82"/>
    </location>
</feature>
<evidence type="ECO:0000256" key="1">
    <source>
        <dbReference type="ARBA" id="ARBA00004141"/>
    </source>
</evidence>
<feature type="transmembrane region" description="Helical" evidence="5">
    <location>
        <begin position="124"/>
        <end position="145"/>
    </location>
</feature>
<name>A0A1I7Z8L3_9BILA</name>
<keyword evidence="7" id="KW-1185">Reference proteome</keyword>
<evidence type="ECO:0000313" key="7">
    <source>
        <dbReference type="Proteomes" id="UP000095287"/>
    </source>
</evidence>
<proteinExistence type="predicted"/>
<dbReference type="SUPFAM" id="SSF103481">
    <property type="entry name" value="Multidrug resistance efflux transporter EmrE"/>
    <property type="match status" value="2"/>
</dbReference>
<evidence type="ECO:0000259" key="6">
    <source>
        <dbReference type="Pfam" id="PF03151"/>
    </source>
</evidence>
<accession>A0A1I7Z8L3</accession>
<dbReference type="AlphaFoldDB" id="A0A1I7Z8L3"/>
<comment type="subcellular location">
    <subcellularLocation>
        <location evidence="1">Membrane</location>
        <topology evidence="1">Multi-pass membrane protein</topology>
    </subcellularLocation>
</comment>
<reference evidence="8" key="1">
    <citation type="submission" date="2016-11" db="UniProtKB">
        <authorList>
            <consortium name="WormBaseParasite"/>
        </authorList>
    </citation>
    <scope>IDENTIFICATION</scope>
</reference>
<evidence type="ECO:0000256" key="3">
    <source>
        <dbReference type="ARBA" id="ARBA00022989"/>
    </source>
</evidence>
<feature type="transmembrane region" description="Helical" evidence="5">
    <location>
        <begin position="152"/>
        <end position="170"/>
    </location>
</feature>
<feature type="transmembrane region" description="Helical" evidence="5">
    <location>
        <begin position="26"/>
        <end position="42"/>
    </location>
</feature>
<keyword evidence="3 5" id="KW-1133">Transmembrane helix</keyword>
<dbReference type="InterPro" id="IPR050186">
    <property type="entry name" value="TPT_transporter"/>
</dbReference>
<protein>
    <submittedName>
        <fullName evidence="8">TPT domain-containing protein</fullName>
    </submittedName>
</protein>
<feature type="transmembrane region" description="Helical" evidence="5">
    <location>
        <begin position="208"/>
        <end position="228"/>
    </location>
</feature>